<dbReference type="AlphaFoldDB" id="A0A5C6X9E5"/>
<reference evidence="3 4" key="1">
    <citation type="submission" date="2019-08" db="EMBL/GenBank/DDBJ databases">
        <title>Bradymonadales sp. TMQ4.</title>
        <authorList>
            <person name="Liang Q."/>
        </authorList>
    </citation>
    <scope>NUCLEOTIDE SEQUENCE [LARGE SCALE GENOMIC DNA]</scope>
    <source>
        <strain evidence="3 4">TMQ4</strain>
    </source>
</reference>
<comment type="caution">
    <text evidence="3">The sequence shown here is derived from an EMBL/GenBank/DDBJ whole genome shotgun (WGS) entry which is preliminary data.</text>
</comment>
<dbReference type="PROSITE" id="PS50012">
    <property type="entry name" value="RCC1_3"/>
    <property type="match status" value="3"/>
</dbReference>
<dbReference type="PRINTS" id="PR00633">
    <property type="entry name" value="RCCNDNSATION"/>
</dbReference>
<dbReference type="InterPro" id="IPR009091">
    <property type="entry name" value="RCC1/BLIP-II"/>
</dbReference>
<evidence type="ECO:0000313" key="4">
    <source>
        <dbReference type="Proteomes" id="UP000321412"/>
    </source>
</evidence>
<name>A0A5C6X9E5_9DELT</name>
<feature type="signal peptide" evidence="2">
    <location>
        <begin position="1"/>
        <end position="26"/>
    </location>
</feature>
<protein>
    <recommendedName>
        <fullName evidence="5">BNR repeat domain protein</fullName>
    </recommendedName>
</protein>
<evidence type="ECO:0000256" key="1">
    <source>
        <dbReference type="SAM" id="MobiDB-lite"/>
    </source>
</evidence>
<dbReference type="GO" id="GO:0005085">
    <property type="term" value="F:guanyl-nucleotide exchange factor activity"/>
    <property type="evidence" value="ECO:0007669"/>
    <property type="project" value="TreeGrafter"/>
</dbReference>
<accession>A0A5C6X9E5</accession>
<dbReference type="SUPFAM" id="SSF50985">
    <property type="entry name" value="RCC1/BLIP-II"/>
    <property type="match status" value="1"/>
</dbReference>
<proteinExistence type="predicted"/>
<dbReference type="PANTHER" id="PTHR45982">
    <property type="entry name" value="REGULATOR OF CHROMOSOME CONDENSATION"/>
    <property type="match status" value="1"/>
</dbReference>
<dbReference type="Gene3D" id="2.130.10.30">
    <property type="entry name" value="Regulator of chromosome condensation 1/beta-lactamase-inhibitor protein II"/>
    <property type="match status" value="3"/>
</dbReference>
<gene>
    <name evidence="3" type="ORF">FRC98_09705</name>
</gene>
<feature type="chain" id="PRO_5023089785" description="BNR repeat domain protein" evidence="2">
    <location>
        <begin position="27"/>
        <end position="428"/>
    </location>
</feature>
<feature type="compositionally biased region" description="Acidic residues" evidence="1">
    <location>
        <begin position="61"/>
        <end position="70"/>
    </location>
</feature>
<dbReference type="PANTHER" id="PTHR45982:SF1">
    <property type="entry name" value="REGULATOR OF CHROMOSOME CONDENSATION"/>
    <property type="match status" value="1"/>
</dbReference>
<evidence type="ECO:0000313" key="3">
    <source>
        <dbReference type="EMBL" id="TXD37006.1"/>
    </source>
</evidence>
<sequence length="428" mass="44163">MAPRHAPAFNAPAIALALAALPLALAACQPPSLACQSDDDCYLGESCVLETCVPPYSDADAGSDADDSPEVGEPNPDAPKPVALSTSSTYSCALLSDATVWCWGDPRALGLAPERDAEAPLPWKIEGLENVAEVLASYESLCARLHDGSVQCLGKSLDHGLGDGTLEDSALPVDVIAEGATRLPAKLAHACAVVGEDETLHCWGDNTHGQTGSQDDPTLMPARVEGVGGVTHIAAGDYHTCVLTRDGEVRCFGDNDALQLGVDGAAGGAQPLAHPYFSSEITVLELVAGATHTCVLLSNDELRCWGDNAFGQLGQPEDDIATSATPLLLEPPVALSSLASGSELTCGISAEGKVFCFGPGNGAEPHEFAEVEGLENVTQVAPALDHSCALTEDHTVYCWGRNDFGQLGDGSTDNAELPGTPVVATWAG</sequence>
<dbReference type="PROSITE" id="PS51257">
    <property type="entry name" value="PROKAR_LIPOPROTEIN"/>
    <property type="match status" value="1"/>
</dbReference>
<feature type="region of interest" description="Disordered" evidence="1">
    <location>
        <begin position="58"/>
        <end position="83"/>
    </location>
</feature>
<dbReference type="EMBL" id="VOSM01000004">
    <property type="protein sequence ID" value="TXD37006.1"/>
    <property type="molecule type" value="Genomic_DNA"/>
</dbReference>
<evidence type="ECO:0008006" key="5">
    <source>
        <dbReference type="Google" id="ProtNLM"/>
    </source>
</evidence>
<dbReference type="RefSeq" id="WP_146981145.1">
    <property type="nucleotide sequence ID" value="NZ_VOSM01000004.1"/>
</dbReference>
<dbReference type="GO" id="GO:0005737">
    <property type="term" value="C:cytoplasm"/>
    <property type="evidence" value="ECO:0007669"/>
    <property type="project" value="TreeGrafter"/>
</dbReference>
<keyword evidence="4" id="KW-1185">Reference proteome</keyword>
<dbReference type="OrthoDB" id="9758365at2"/>
<dbReference type="InterPro" id="IPR000408">
    <property type="entry name" value="Reg_chr_condens"/>
</dbReference>
<organism evidence="3 4">
    <name type="scientific">Lujinxingia vulgaris</name>
    <dbReference type="NCBI Taxonomy" id="2600176"/>
    <lineage>
        <taxon>Bacteria</taxon>
        <taxon>Deltaproteobacteria</taxon>
        <taxon>Bradymonadales</taxon>
        <taxon>Lujinxingiaceae</taxon>
        <taxon>Lujinxingia</taxon>
    </lineage>
</organism>
<dbReference type="Pfam" id="PF13540">
    <property type="entry name" value="RCC1_2"/>
    <property type="match status" value="3"/>
</dbReference>
<evidence type="ECO:0000256" key="2">
    <source>
        <dbReference type="SAM" id="SignalP"/>
    </source>
</evidence>
<dbReference type="InterPro" id="IPR051553">
    <property type="entry name" value="Ran_GTPase-activating"/>
</dbReference>
<dbReference type="Proteomes" id="UP000321412">
    <property type="component" value="Unassembled WGS sequence"/>
</dbReference>
<keyword evidence="2" id="KW-0732">Signal</keyword>